<gene>
    <name evidence="2" type="ORF">Pan189_07180</name>
</gene>
<dbReference type="RefSeq" id="WP_145362572.1">
    <property type="nucleotide sequence ID" value="NZ_CP036268.1"/>
</dbReference>
<protein>
    <submittedName>
        <fullName evidence="2">Uncharacterized protein</fullName>
    </submittedName>
</protein>
<evidence type="ECO:0000313" key="2">
    <source>
        <dbReference type="EMBL" id="QDT36362.1"/>
    </source>
</evidence>
<organism evidence="2 3">
    <name type="scientific">Stratiformator vulcanicus</name>
    <dbReference type="NCBI Taxonomy" id="2527980"/>
    <lineage>
        <taxon>Bacteria</taxon>
        <taxon>Pseudomonadati</taxon>
        <taxon>Planctomycetota</taxon>
        <taxon>Planctomycetia</taxon>
        <taxon>Planctomycetales</taxon>
        <taxon>Planctomycetaceae</taxon>
        <taxon>Stratiformator</taxon>
    </lineage>
</organism>
<keyword evidence="1" id="KW-0175">Coiled coil</keyword>
<dbReference type="Proteomes" id="UP000317318">
    <property type="component" value="Chromosome"/>
</dbReference>
<evidence type="ECO:0000313" key="3">
    <source>
        <dbReference type="Proteomes" id="UP000317318"/>
    </source>
</evidence>
<accession>A0A517QXI3</accession>
<name>A0A517QXI3_9PLAN</name>
<dbReference type="KEGG" id="svp:Pan189_07180"/>
<dbReference type="AlphaFoldDB" id="A0A517QXI3"/>
<keyword evidence="3" id="KW-1185">Reference proteome</keyword>
<reference evidence="2 3" key="1">
    <citation type="submission" date="2019-02" db="EMBL/GenBank/DDBJ databases">
        <title>Deep-cultivation of Planctomycetes and their phenomic and genomic characterization uncovers novel biology.</title>
        <authorList>
            <person name="Wiegand S."/>
            <person name="Jogler M."/>
            <person name="Boedeker C."/>
            <person name="Pinto D."/>
            <person name="Vollmers J."/>
            <person name="Rivas-Marin E."/>
            <person name="Kohn T."/>
            <person name="Peeters S.H."/>
            <person name="Heuer A."/>
            <person name="Rast P."/>
            <person name="Oberbeckmann S."/>
            <person name="Bunk B."/>
            <person name="Jeske O."/>
            <person name="Meyerdierks A."/>
            <person name="Storesund J.E."/>
            <person name="Kallscheuer N."/>
            <person name="Luecker S."/>
            <person name="Lage O.M."/>
            <person name="Pohl T."/>
            <person name="Merkel B.J."/>
            <person name="Hornburger P."/>
            <person name="Mueller R.-W."/>
            <person name="Bruemmer F."/>
            <person name="Labrenz M."/>
            <person name="Spormann A.M."/>
            <person name="Op den Camp H."/>
            <person name="Overmann J."/>
            <person name="Amann R."/>
            <person name="Jetten M.S.M."/>
            <person name="Mascher T."/>
            <person name="Medema M.H."/>
            <person name="Devos D.P."/>
            <person name="Kaster A.-K."/>
            <person name="Ovreas L."/>
            <person name="Rohde M."/>
            <person name="Galperin M.Y."/>
            <person name="Jogler C."/>
        </authorList>
    </citation>
    <scope>NUCLEOTIDE SEQUENCE [LARGE SCALE GENOMIC DNA]</scope>
    <source>
        <strain evidence="2 3">Pan189</strain>
    </source>
</reference>
<dbReference type="EMBL" id="CP036268">
    <property type="protein sequence ID" value="QDT36362.1"/>
    <property type="molecule type" value="Genomic_DNA"/>
</dbReference>
<evidence type="ECO:0000256" key="1">
    <source>
        <dbReference type="SAM" id="Coils"/>
    </source>
</evidence>
<feature type="coiled-coil region" evidence="1">
    <location>
        <begin position="56"/>
        <end position="115"/>
    </location>
</feature>
<sequence>MVDNREPRVVIVKEKKDKFCKCFYFKAPPEAIVTDSIPVRVEPGFARSIGQLEFQAAGQNRSLESLCREIEQLRALDRKLQSGNQSEKKTEDEHLEEALKEIEQLNQRLDALTLQLGKHFGESK</sequence>
<proteinExistence type="predicted"/>